<protein>
    <submittedName>
        <fullName evidence="2">Uncharacterized protein</fullName>
    </submittedName>
</protein>
<dbReference type="AlphaFoldDB" id="A0A8S9H8P2"/>
<gene>
    <name evidence="2" type="ORF">F2Q68_00034253</name>
</gene>
<proteinExistence type="predicted"/>
<accession>A0A8S9H8P2</accession>
<dbReference type="EMBL" id="QGKW02001988">
    <property type="protein sequence ID" value="KAF2553316.1"/>
    <property type="molecule type" value="Genomic_DNA"/>
</dbReference>
<evidence type="ECO:0000256" key="1">
    <source>
        <dbReference type="SAM" id="MobiDB-lite"/>
    </source>
</evidence>
<name>A0A8S9H8P2_BRACR</name>
<comment type="caution">
    <text evidence="2">The sequence shown here is derived from an EMBL/GenBank/DDBJ whole genome shotgun (WGS) entry which is preliminary data.</text>
</comment>
<evidence type="ECO:0000313" key="2">
    <source>
        <dbReference type="EMBL" id="KAF2553316.1"/>
    </source>
</evidence>
<reference evidence="2" key="1">
    <citation type="submission" date="2019-12" db="EMBL/GenBank/DDBJ databases">
        <title>Genome sequencing and annotation of Brassica cretica.</title>
        <authorList>
            <person name="Studholme D.J."/>
            <person name="Sarris P.F."/>
        </authorList>
    </citation>
    <scope>NUCLEOTIDE SEQUENCE</scope>
    <source>
        <strain evidence="2">PFS-001/15</strain>
        <tissue evidence="2">Leaf</tissue>
    </source>
</reference>
<dbReference type="Proteomes" id="UP000712281">
    <property type="component" value="Unassembled WGS sequence"/>
</dbReference>
<organism evidence="2 3">
    <name type="scientific">Brassica cretica</name>
    <name type="common">Mustard</name>
    <dbReference type="NCBI Taxonomy" id="69181"/>
    <lineage>
        <taxon>Eukaryota</taxon>
        <taxon>Viridiplantae</taxon>
        <taxon>Streptophyta</taxon>
        <taxon>Embryophyta</taxon>
        <taxon>Tracheophyta</taxon>
        <taxon>Spermatophyta</taxon>
        <taxon>Magnoliopsida</taxon>
        <taxon>eudicotyledons</taxon>
        <taxon>Gunneridae</taxon>
        <taxon>Pentapetalae</taxon>
        <taxon>rosids</taxon>
        <taxon>malvids</taxon>
        <taxon>Brassicales</taxon>
        <taxon>Brassicaceae</taxon>
        <taxon>Brassiceae</taxon>
        <taxon>Brassica</taxon>
    </lineage>
</organism>
<feature type="region of interest" description="Disordered" evidence="1">
    <location>
        <begin position="1"/>
        <end position="41"/>
    </location>
</feature>
<evidence type="ECO:0000313" key="3">
    <source>
        <dbReference type="Proteomes" id="UP000712281"/>
    </source>
</evidence>
<sequence>MVKQGRKMRTRNTVSDSETPAMRTRSHNSENGDDDPDVEVAPPLVAPIHRATQGSTFSGDLKIVLGEMLDSNQTSHISREPIADFKNGMESG</sequence>
<feature type="compositionally biased region" description="Basic residues" evidence="1">
    <location>
        <begin position="1"/>
        <end position="10"/>
    </location>
</feature>